<dbReference type="Proteomes" id="UP000288805">
    <property type="component" value="Unassembled WGS sequence"/>
</dbReference>
<protein>
    <recommendedName>
        <fullName evidence="3">Retrovirus-related Pol polyprotein from transposon RE1</fullName>
    </recommendedName>
</protein>
<name>A0A438J736_VITVI</name>
<dbReference type="Pfam" id="PF14223">
    <property type="entry name" value="Retrotran_gag_2"/>
    <property type="match status" value="1"/>
</dbReference>
<dbReference type="PANTHER" id="PTHR47481">
    <property type="match status" value="1"/>
</dbReference>
<evidence type="ECO:0000313" key="1">
    <source>
        <dbReference type="EMBL" id="RVX04775.1"/>
    </source>
</evidence>
<evidence type="ECO:0008006" key="3">
    <source>
        <dbReference type="Google" id="ProtNLM"/>
    </source>
</evidence>
<reference evidence="1 2" key="1">
    <citation type="journal article" date="2018" name="PLoS Genet.">
        <title>Population sequencing reveals clonal diversity and ancestral inbreeding in the grapevine cultivar Chardonnay.</title>
        <authorList>
            <person name="Roach M.J."/>
            <person name="Johnson D.L."/>
            <person name="Bohlmann J."/>
            <person name="van Vuuren H.J."/>
            <person name="Jones S.J."/>
            <person name="Pretorius I.S."/>
            <person name="Schmidt S.A."/>
            <person name="Borneman A.R."/>
        </authorList>
    </citation>
    <scope>NUCLEOTIDE SEQUENCE [LARGE SCALE GENOMIC DNA]</scope>
    <source>
        <strain evidence="2">cv. Chardonnay</strain>
        <tissue evidence="1">Leaf</tissue>
    </source>
</reference>
<evidence type="ECO:0000313" key="2">
    <source>
        <dbReference type="Proteomes" id="UP000288805"/>
    </source>
</evidence>
<gene>
    <name evidence="1" type="ORF">CK203_024901</name>
</gene>
<sequence length="125" mass="14042">MSSSLIDSMISLTDLDLALLDSSIYIMPQIVVYSTTVEIWNALNQIYYASSMARVIELHIKLQTLKKDGLLAGEYIQKLKSICNSLAAIGELVFEKDHLIYLFSGLDQFSYPAMAHYAAMHNTVF</sequence>
<accession>A0A438J736</accession>
<organism evidence="1 2">
    <name type="scientific">Vitis vinifera</name>
    <name type="common">Grape</name>
    <dbReference type="NCBI Taxonomy" id="29760"/>
    <lineage>
        <taxon>Eukaryota</taxon>
        <taxon>Viridiplantae</taxon>
        <taxon>Streptophyta</taxon>
        <taxon>Embryophyta</taxon>
        <taxon>Tracheophyta</taxon>
        <taxon>Spermatophyta</taxon>
        <taxon>Magnoliopsida</taxon>
        <taxon>eudicotyledons</taxon>
        <taxon>Gunneridae</taxon>
        <taxon>Pentapetalae</taxon>
        <taxon>rosids</taxon>
        <taxon>Vitales</taxon>
        <taxon>Vitaceae</taxon>
        <taxon>Viteae</taxon>
        <taxon>Vitis</taxon>
    </lineage>
</organism>
<dbReference type="PANTHER" id="PTHR47481:SF22">
    <property type="entry name" value="RETROTRANSPOSON GAG DOMAIN-CONTAINING PROTEIN"/>
    <property type="match status" value="1"/>
</dbReference>
<proteinExistence type="predicted"/>
<comment type="caution">
    <text evidence="1">The sequence shown here is derived from an EMBL/GenBank/DDBJ whole genome shotgun (WGS) entry which is preliminary data.</text>
</comment>
<dbReference type="EMBL" id="QGNW01000059">
    <property type="protein sequence ID" value="RVX04775.1"/>
    <property type="molecule type" value="Genomic_DNA"/>
</dbReference>
<dbReference type="AlphaFoldDB" id="A0A438J736"/>